<evidence type="ECO:0000313" key="2">
    <source>
        <dbReference type="EMBL" id="OTF83293.1"/>
    </source>
</evidence>
<evidence type="ECO:0000313" key="3">
    <source>
        <dbReference type="Proteomes" id="UP000194236"/>
    </source>
</evidence>
<proteinExistence type="predicted"/>
<accession>A0A1Y3BU37</accession>
<sequence length="114" mass="13678">MNVVRNKYKERLSTIEQEYRNENKHLQEQYQSTAKQMIEEHDTELKRLEQRLQMENESSLQTSSDLVRKQAKSVTELMAKWEESAFKIEKLQRSVIAKQEEMAREQMLNNSDDI</sequence>
<organism evidence="2 3">
    <name type="scientific">Euroglyphus maynei</name>
    <name type="common">Mayne's house dust mite</name>
    <dbReference type="NCBI Taxonomy" id="6958"/>
    <lineage>
        <taxon>Eukaryota</taxon>
        <taxon>Metazoa</taxon>
        <taxon>Ecdysozoa</taxon>
        <taxon>Arthropoda</taxon>
        <taxon>Chelicerata</taxon>
        <taxon>Arachnida</taxon>
        <taxon>Acari</taxon>
        <taxon>Acariformes</taxon>
        <taxon>Sarcoptiformes</taxon>
        <taxon>Astigmata</taxon>
        <taxon>Psoroptidia</taxon>
        <taxon>Analgoidea</taxon>
        <taxon>Pyroglyphidae</taxon>
        <taxon>Pyroglyphinae</taxon>
        <taxon>Euroglyphus</taxon>
    </lineage>
</organism>
<reference evidence="2 3" key="1">
    <citation type="submission" date="2017-03" db="EMBL/GenBank/DDBJ databases">
        <title>Genome Survey of Euroglyphus maynei.</title>
        <authorList>
            <person name="Arlian L.G."/>
            <person name="Morgan M.S."/>
            <person name="Rider S.D."/>
        </authorList>
    </citation>
    <scope>NUCLEOTIDE SEQUENCE [LARGE SCALE GENOMIC DNA]</scope>
    <source>
        <strain evidence="2">Arlian Lab</strain>
        <tissue evidence="2">Whole body</tissue>
    </source>
</reference>
<dbReference type="Proteomes" id="UP000194236">
    <property type="component" value="Unassembled WGS sequence"/>
</dbReference>
<name>A0A1Y3BU37_EURMA</name>
<dbReference type="EMBL" id="MUJZ01004285">
    <property type="protein sequence ID" value="OTF83293.1"/>
    <property type="molecule type" value="Genomic_DNA"/>
</dbReference>
<feature type="coiled-coil region" evidence="1">
    <location>
        <begin position="5"/>
        <end position="58"/>
    </location>
</feature>
<gene>
    <name evidence="2" type="ORF">BLA29_008752</name>
</gene>
<dbReference type="AlphaFoldDB" id="A0A1Y3BU37"/>
<feature type="non-terminal residue" evidence="2">
    <location>
        <position position="114"/>
    </location>
</feature>
<comment type="caution">
    <text evidence="2">The sequence shown here is derived from an EMBL/GenBank/DDBJ whole genome shotgun (WGS) entry which is preliminary data.</text>
</comment>
<keyword evidence="3" id="KW-1185">Reference proteome</keyword>
<protein>
    <submittedName>
        <fullName evidence="2">Uncharacterized protein</fullName>
    </submittedName>
</protein>
<keyword evidence="1" id="KW-0175">Coiled coil</keyword>
<evidence type="ECO:0000256" key="1">
    <source>
        <dbReference type="SAM" id="Coils"/>
    </source>
</evidence>